<dbReference type="EMBL" id="CAJOBZ010000001">
    <property type="protein sequence ID" value="CAF4744337.1"/>
    <property type="molecule type" value="Genomic_DNA"/>
</dbReference>
<dbReference type="Gene3D" id="1.10.1300.10">
    <property type="entry name" value="3'5'-cyclic nucleotide phosphodiesterase, catalytic domain"/>
    <property type="match status" value="1"/>
</dbReference>
<evidence type="ECO:0000259" key="3">
    <source>
        <dbReference type="PROSITE" id="PS51845"/>
    </source>
</evidence>
<dbReference type="InterPro" id="IPR002073">
    <property type="entry name" value="PDEase_catalytic_dom"/>
</dbReference>
<dbReference type="InterPro" id="IPR036971">
    <property type="entry name" value="PDEase_catalytic_dom_sf"/>
</dbReference>
<dbReference type="GO" id="GO:0046872">
    <property type="term" value="F:metal ion binding"/>
    <property type="evidence" value="ECO:0007669"/>
    <property type="project" value="UniProtKB-KW"/>
</dbReference>
<dbReference type="PROSITE" id="PS51845">
    <property type="entry name" value="PDEASE_I_2"/>
    <property type="match status" value="1"/>
</dbReference>
<evidence type="ECO:0000256" key="2">
    <source>
        <dbReference type="ARBA" id="ARBA00022801"/>
    </source>
</evidence>
<organism evidence="4 5">
    <name type="scientific">Pieris macdunnoughi</name>
    <dbReference type="NCBI Taxonomy" id="345717"/>
    <lineage>
        <taxon>Eukaryota</taxon>
        <taxon>Metazoa</taxon>
        <taxon>Ecdysozoa</taxon>
        <taxon>Arthropoda</taxon>
        <taxon>Hexapoda</taxon>
        <taxon>Insecta</taxon>
        <taxon>Pterygota</taxon>
        <taxon>Neoptera</taxon>
        <taxon>Endopterygota</taxon>
        <taxon>Lepidoptera</taxon>
        <taxon>Glossata</taxon>
        <taxon>Ditrysia</taxon>
        <taxon>Papilionoidea</taxon>
        <taxon>Pieridae</taxon>
        <taxon>Pierinae</taxon>
        <taxon>Pieris</taxon>
    </lineage>
</organism>
<keyword evidence="1" id="KW-0479">Metal-binding</keyword>
<name>A0A821L252_9NEOP</name>
<evidence type="ECO:0000313" key="4">
    <source>
        <dbReference type="EMBL" id="CAF4744337.1"/>
    </source>
</evidence>
<dbReference type="Pfam" id="PF00233">
    <property type="entry name" value="PDEase_I"/>
    <property type="match status" value="1"/>
</dbReference>
<protein>
    <recommendedName>
        <fullName evidence="3">PDEase domain-containing protein</fullName>
    </recommendedName>
</protein>
<keyword evidence="2" id="KW-0378">Hydrolase</keyword>
<comment type="caution">
    <text evidence="4">The sequence shown here is derived from an EMBL/GenBank/DDBJ whole genome shotgun (WGS) entry which is preliminary data.</text>
</comment>
<dbReference type="OrthoDB" id="189220at2759"/>
<proteinExistence type="predicted"/>
<evidence type="ECO:0000313" key="5">
    <source>
        <dbReference type="Proteomes" id="UP000663880"/>
    </source>
</evidence>
<dbReference type="GO" id="GO:0007165">
    <property type="term" value="P:signal transduction"/>
    <property type="evidence" value="ECO:0007669"/>
    <property type="project" value="InterPro"/>
</dbReference>
<dbReference type="Proteomes" id="UP000663880">
    <property type="component" value="Unassembled WGS sequence"/>
</dbReference>
<gene>
    <name evidence="4" type="ORF">PMACD_LOCUS237</name>
</gene>
<dbReference type="GO" id="GO:0004114">
    <property type="term" value="F:3',5'-cyclic-nucleotide phosphodiesterase activity"/>
    <property type="evidence" value="ECO:0007669"/>
    <property type="project" value="InterPro"/>
</dbReference>
<dbReference type="AlphaFoldDB" id="A0A821L252"/>
<sequence length="152" mass="17237">MAKRLVSTGKFLTMHKRRKKRLLTRSLSQETALLDDLLLGQVQCILQQSATWKFNAFTLDNVSGGRCLPVLCIHLFHMYGLISHFKLDVAKAWKLFSMIEDGYHSSNPYHNSIHAADVTQAMHCFLQQQRVRDLLIAACDLSCVAVHPDKVA</sequence>
<dbReference type="PANTHER" id="PTHR11347">
    <property type="entry name" value="CYCLIC NUCLEOTIDE PHOSPHODIESTERASE"/>
    <property type="match status" value="1"/>
</dbReference>
<keyword evidence="5" id="KW-1185">Reference proteome</keyword>
<evidence type="ECO:0000256" key="1">
    <source>
        <dbReference type="ARBA" id="ARBA00022723"/>
    </source>
</evidence>
<feature type="domain" description="PDEase" evidence="3">
    <location>
        <begin position="34"/>
        <end position="152"/>
    </location>
</feature>
<reference evidence="4" key="1">
    <citation type="submission" date="2021-02" db="EMBL/GenBank/DDBJ databases">
        <authorList>
            <person name="Steward A R."/>
        </authorList>
    </citation>
    <scope>NUCLEOTIDE SEQUENCE</scope>
</reference>
<dbReference type="SUPFAM" id="SSF109604">
    <property type="entry name" value="HD-domain/PDEase-like"/>
    <property type="match status" value="1"/>
</dbReference>
<accession>A0A821L252</accession>